<dbReference type="PROSITE" id="PS50022">
    <property type="entry name" value="FA58C_3"/>
    <property type="match status" value="1"/>
</dbReference>
<name>A0A8J7MH23_9BACT</name>
<proteinExistence type="predicted"/>
<dbReference type="InterPro" id="IPR012334">
    <property type="entry name" value="Pectin_lyas_fold"/>
</dbReference>
<organism evidence="2 3">
    <name type="scientific">Persicirhabdus sediminis</name>
    <dbReference type="NCBI Taxonomy" id="454144"/>
    <lineage>
        <taxon>Bacteria</taxon>
        <taxon>Pseudomonadati</taxon>
        <taxon>Verrucomicrobiota</taxon>
        <taxon>Verrucomicrobiia</taxon>
        <taxon>Verrucomicrobiales</taxon>
        <taxon>Verrucomicrobiaceae</taxon>
        <taxon>Persicirhabdus</taxon>
    </lineage>
</organism>
<dbReference type="SUPFAM" id="SSF51126">
    <property type="entry name" value="Pectin lyase-like"/>
    <property type="match status" value="1"/>
</dbReference>
<dbReference type="EMBL" id="JAENIM010000047">
    <property type="protein sequence ID" value="MBK1792736.1"/>
    <property type="molecule type" value="Genomic_DNA"/>
</dbReference>
<dbReference type="Pfam" id="PF00754">
    <property type="entry name" value="F5_F8_type_C"/>
    <property type="match status" value="2"/>
</dbReference>
<protein>
    <submittedName>
        <fullName evidence="2">Discoidin domain-containing protein</fullName>
    </submittedName>
</protein>
<dbReference type="Gene3D" id="2.60.120.260">
    <property type="entry name" value="Galactose-binding domain-like"/>
    <property type="match status" value="2"/>
</dbReference>
<keyword evidence="3" id="KW-1185">Reference proteome</keyword>
<dbReference type="Pfam" id="PF12708">
    <property type="entry name" value="Pect-lyase_RHGA_epim"/>
    <property type="match status" value="1"/>
</dbReference>
<dbReference type="Gene3D" id="2.60.40.10">
    <property type="entry name" value="Immunoglobulins"/>
    <property type="match status" value="1"/>
</dbReference>
<sequence length="968" mass="104822">MRQVYTPNQQSFSQKLITSALLGVSLTALTAETIELPIIAYSASNYQEGNPPANAFDNLLDTRWSSDETDASLTLTLEQEAVLESISLATFVGDTRVTYFDIESSLDGETWTALGSFQTSATTLEQESYPLPQVTAKFVKLIGKGNSNSAWNSYTEIDLLGSIPINEEQLEIVSATATHGTKHPAENMLDGDLTSRWTTGTKGASATFTLAEVSQINYANIALYKGDIRSTTFDLEASIDGENWTFLGSYVSSGDTTENVIYEFDDTYASQIRLTTFGNSITKWNTFSEFAVVGSVINNDAPVITAGDSISQNINTNNTPNAFSLILDADDANGDALTWAISSLPENGSASVAANGVVAYTPAQDYEGNDSFTVSVTDPLGASDSIVVNVIVAAYTGDLELTVDTTDFLGAQPASGQLSNLYLGGAPASADQVSLSGPNADLFKVSNGSIIVDPAADLPTGQYDLTLTNNSNPSNTLEITIQLVAETQLSALWGFAGELWDSSSRLPWFGHSGYQFGGVAIPVGQPATHNVLDFGAIANDGLDDSDAFELALEAAAGGVLYVPAGTYEITKQLYITSSNSVLRGAGQGETILSFPLNLEEATGEAAGTFTYRGGFITVLGEHLHYGDYTLLGEAARGSYSFELSDVSELAVGDYLRIRQAGSEALALHLHGDNPSINPESDNETVEVLTDFIAEIESINGTTVTLDRPSRTDIKPEWIHSINKWEPTVEQVGLESMTLKMSGEDHESHNSETGNNAIVLQSIAHSWVYDLEILDSDNALQYYDTRFTTAIDCEIGVETRGLSDAGHHGVWFIYWSQDNLVENVNIYGKWVHALSVESYSNGNVMHDCYFDRLEQDHHMWAPYANLFTNLHTQDASRIWQCGGARNKPRGTNAAARPTSWNISYDGSSLMNLPSATEFPMQNVVGILGYTEAILDATDTSTTERWVESMENVYPQDLYQAQLEKRFNNN</sequence>
<dbReference type="InterPro" id="IPR024535">
    <property type="entry name" value="RHGA/B-epi-like_pectate_lyase"/>
</dbReference>
<gene>
    <name evidence="2" type="ORF">JIN82_16350</name>
</gene>
<accession>A0A8J7MH23</accession>
<evidence type="ECO:0000313" key="2">
    <source>
        <dbReference type="EMBL" id="MBK1792736.1"/>
    </source>
</evidence>
<dbReference type="AlphaFoldDB" id="A0A8J7MH23"/>
<comment type="caution">
    <text evidence="2">The sequence shown here is derived from an EMBL/GenBank/DDBJ whole genome shotgun (WGS) entry which is preliminary data.</text>
</comment>
<dbReference type="Gene3D" id="2.160.20.10">
    <property type="entry name" value="Single-stranded right-handed beta-helix, Pectin lyase-like"/>
    <property type="match status" value="2"/>
</dbReference>
<dbReference type="InterPro" id="IPR000421">
    <property type="entry name" value="FA58C"/>
</dbReference>
<dbReference type="InterPro" id="IPR013783">
    <property type="entry name" value="Ig-like_fold"/>
</dbReference>
<dbReference type="Pfam" id="PF17963">
    <property type="entry name" value="Big_9"/>
    <property type="match status" value="1"/>
</dbReference>
<dbReference type="InterPro" id="IPR011050">
    <property type="entry name" value="Pectin_lyase_fold/virulence"/>
</dbReference>
<reference evidence="2" key="1">
    <citation type="submission" date="2021-01" db="EMBL/GenBank/DDBJ databases">
        <title>Modified the classification status of verrucomicrobia.</title>
        <authorList>
            <person name="Feng X."/>
        </authorList>
    </citation>
    <scope>NUCLEOTIDE SEQUENCE</scope>
    <source>
        <strain evidence="2">_KCTC 22039</strain>
    </source>
</reference>
<dbReference type="InterPro" id="IPR008979">
    <property type="entry name" value="Galactose-bd-like_sf"/>
</dbReference>
<dbReference type="SUPFAM" id="SSF49785">
    <property type="entry name" value="Galactose-binding domain-like"/>
    <property type="match status" value="2"/>
</dbReference>
<evidence type="ECO:0000313" key="3">
    <source>
        <dbReference type="Proteomes" id="UP000624703"/>
    </source>
</evidence>
<evidence type="ECO:0000259" key="1">
    <source>
        <dbReference type="PROSITE" id="PS50022"/>
    </source>
</evidence>
<dbReference type="Proteomes" id="UP000624703">
    <property type="component" value="Unassembled WGS sequence"/>
</dbReference>
<feature type="domain" description="F5/8 type C" evidence="1">
    <location>
        <begin position="17"/>
        <end position="162"/>
    </location>
</feature>